<protein>
    <submittedName>
        <fullName evidence="2">Regulator of ribonuclease activity B</fullName>
    </submittedName>
</protein>
<evidence type="ECO:0000259" key="1">
    <source>
        <dbReference type="Pfam" id="PF06877"/>
    </source>
</evidence>
<accession>A0A562QIL8</accession>
<dbReference type="InterPro" id="IPR036701">
    <property type="entry name" value="RraB-like_sf"/>
</dbReference>
<organism evidence="2 3">
    <name type="scientific">Pseudomonas duriflava</name>
    <dbReference type="NCBI Taxonomy" id="459528"/>
    <lineage>
        <taxon>Bacteria</taxon>
        <taxon>Pseudomonadati</taxon>
        <taxon>Pseudomonadota</taxon>
        <taxon>Gammaproteobacteria</taxon>
        <taxon>Pseudomonadales</taxon>
        <taxon>Pseudomonadaceae</taxon>
        <taxon>Pseudomonas</taxon>
    </lineage>
</organism>
<evidence type="ECO:0000313" key="3">
    <source>
        <dbReference type="Proteomes" id="UP000316905"/>
    </source>
</evidence>
<dbReference type="AlphaFoldDB" id="A0A562QIL8"/>
<keyword evidence="3" id="KW-1185">Reference proteome</keyword>
<reference evidence="2 3" key="1">
    <citation type="journal article" date="2015" name="Stand. Genomic Sci.">
        <title>Genomic Encyclopedia of Bacterial and Archaeal Type Strains, Phase III: the genomes of soil and plant-associated and newly described type strains.</title>
        <authorList>
            <person name="Whitman W.B."/>
            <person name="Woyke T."/>
            <person name="Klenk H.P."/>
            <person name="Zhou Y."/>
            <person name="Lilburn T.G."/>
            <person name="Beck B.J."/>
            <person name="De Vos P."/>
            <person name="Vandamme P."/>
            <person name="Eisen J.A."/>
            <person name="Garrity G."/>
            <person name="Hugenholtz P."/>
            <person name="Kyrpides N.C."/>
        </authorList>
    </citation>
    <scope>NUCLEOTIDE SEQUENCE [LARGE SCALE GENOMIC DNA]</scope>
    <source>
        <strain evidence="2 3">CGMCC 1.6858</strain>
    </source>
</reference>
<sequence>MPRDYQQFPDDQNGDALWDMHENGVDLELDHEIEFAVVFPSEDNALSFAMLLVRNGQKVAFSPYEENEQLPWQVLAYPVMQPTHSNISEYEELLATHAAPLGGELDGWGSLEV</sequence>
<name>A0A562QIL8_9PSED</name>
<dbReference type="Pfam" id="PF06877">
    <property type="entry name" value="RraB"/>
    <property type="match status" value="1"/>
</dbReference>
<gene>
    <name evidence="2" type="ORF">IQ22_01048</name>
</gene>
<evidence type="ECO:0000313" key="2">
    <source>
        <dbReference type="EMBL" id="TWI56597.1"/>
    </source>
</evidence>
<dbReference type="OrthoDB" id="8753964at2"/>
<comment type="caution">
    <text evidence="2">The sequence shown here is derived from an EMBL/GenBank/DDBJ whole genome shotgun (WGS) entry which is preliminary data.</text>
</comment>
<proteinExistence type="predicted"/>
<feature type="domain" description="Regulator of ribonuclease activity B" evidence="1">
    <location>
        <begin position="11"/>
        <end position="109"/>
    </location>
</feature>
<dbReference type="RefSeq" id="WP_145139109.1">
    <property type="nucleotide sequence ID" value="NZ_VLKY01000003.1"/>
</dbReference>
<dbReference type="InterPro" id="IPR009671">
    <property type="entry name" value="RraB_dom"/>
</dbReference>
<dbReference type="EMBL" id="VLKY01000003">
    <property type="protein sequence ID" value="TWI56597.1"/>
    <property type="molecule type" value="Genomic_DNA"/>
</dbReference>
<dbReference type="Proteomes" id="UP000316905">
    <property type="component" value="Unassembled WGS sequence"/>
</dbReference>
<dbReference type="Gene3D" id="3.30.70.970">
    <property type="entry name" value="RraB-like"/>
    <property type="match status" value="1"/>
</dbReference>
<dbReference type="SUPFAM" id="SSF89946">
    <property type="entry name" value="Hypothetical protein VC0424"/>
    <property type="match status" value="1"/>
</dbReference>